<keyword evidence="4" id="KW-0285">Flavoprotein</keyword>
<feature type="transmembrane region" description="Helical" evidence="13">
    <location>
        <begin position="106"/>
        <end position="127"/>
    </location>
</feature>
<evidence type="ECO:0000259" key="14">
    <source>
        <dbReference type="SMART" id="SM00904"/>
    </source>
</evidence>
<comment type="caution">
    <text evidence="15">The sequence shown here is derived from an EMBL/GenBank/DDBJ whole genome shotgun (WGS) entry which is preliminary data.</text>
</comment>
<feature type="transmembrane region" description="Helical" evidence="13">
    <location>
        <begin position="261"/>
        <end position="282"/>
    </location>
</feature>
<feature type="transmembrane region" description="Helical" evidence="13">
    <location>
        <begin position="139"/>
        <end position="156"/>
    </location>
</feature>
<keyword evidence="11 13" id="KW-0472">Membrane</keyword>
<dbReference type="GO" id="GO:0016020">
    <property type="term" value="C:membrane"/>
    <property type="evidence" value="ECO:0007669"/>
    <property type="project" value="UniProtKB-SubCell"/>
</dbReference>
<dbReference type="GO" id="GO:0005524">
    <property type="term" value="F:ATP binding"/>
    <property type="evidence" value="ECO:0007669"/>
    <property type="project" value="UniProtKB-KW"/>
</dbReference>
<feature type="transmembrane region" description="Helical" evidence="13">
    <location>
        <begin position="234"/>
        <end position="254"/>
    </location>
</feature>
<dbReference type="InterPro" id="IPR015865">
    <property type="entry name" value="Riboflavin_kinase_bac/euk"/>
</dbReference>
<dbReference type="EMBL" id="PEXV01000117">
    <property type="protein sequence ID" value="PIS41358.1"/>
    <property type="molecule type" value="Genomic_DNA"/>
</dbReference>
<keyword evidence="10 13" id="KW-1133">Transmembrane helix</keyword>
<feature type="domain" description="Riboflavin kinase" evidence="14">
    <location>
        <begin position="315"/>
        <end position="431"/>
    </location>
</feature>
<sequence>MNQRMDAKTHTTLFIGAIAIIVAALFWSIDGTFIRPHLYALPAGLVVLTEHLLGFLVLIPFLLPRLRQLKNLDKKSWGAAIWVSVFGGFLGTLAITQAFFSAIDGSVTFATVIIIQKLQPVFALLLARILLREKLSRQFYIWATVAVIAAYVLAFGKSGFTFHDVNFWHGAAFYALIAAFAFGSSTVFGKRLVNHLNFKTTAALRFGITAVIAVVYVLLTKGFHAYTSVTSSQWWLFILIVFTSGAAAMFLYYFGLRRTSASLATICELFWPFSAVILDYFFNGNTLNSIQIVSAAVIVISMYQVVRRGKVWQGLKFTAHVVNGEGRGKKLGTPTANLDKTDLDCSHGIYTALATVDGQTYAALIHFGFKETFSNTLSLEAYLDNFSGELFGKQLTVALIEKIRDVKKFASRDDLIAQMETDKKMLRSITLPQQS</sequence>
<feature type="transmembrane region" description="Helical" evidence="13">
    <location>
        <begin position="41"/>
        <end position="64"/>
    </location>
</feature>
<evidence type="ECO:0000256" key="12">
    <source>
        <dbReference type="ARBA" id="ARBA00047880"/>
    </source>
</evidence>
<reference evidence="16" key="1">
    <citation type="submission" date="2017-09" db="EMBL/GenBank/DDBJ databases">
        <title>Depth-based differentiation of microbial function through sediment-hosted aquifers and enrichment of novel symbionts in the deep terrestrial subsurface.</title>
        <authorList>
            <person name="Probst A.J."/>
            <person name="Ladd B."/>
            <person name="Jarett J.K."/>
            <person name="Geller-Mcgrath D.E."/>
            <person name="Sieber C.M.K."/>
            <person name="Emerson J.B."/>
            <person name="Anantharaman K."/>
            <person name="Thomas B.C."/>
            <person name="Malmstrom R."/>
            <person name="Stieglmeier M."/>
            <person name="Klingl A."/>
            <person name="Woyke T."/>
            <person name="Ryan C.M."/>
            <person name="Banfield J.F."/>
        </authorList>
    </citation>
    <scope>NUCLEOTIDE SEQUENCE [LARGE SCALE GENOMIC DNA]</scope>
</reference>
<dbReference type="InterPro" id="IPR037185">
    <property type="entry name" value="EmrE-like"/>
</dbReference>
<evidence type="ECO:0000256" key="1">
    <source>
        <dbReference type="ARBA" id="ARBA00004141"/>
    </source>
</evidence>
<evidence type="ECO:0000256" key="13">
    <source>
        <dbReference type="SAM" id="Phobius"/>
    </source>
</evidence>
<evidence type="ECO:0000313" key="15">
    <source>
        <dbReference type="EMBL" id="PIS41358.1"/>
    </source>
</evidence>
<dbReference type="Gene3D" id="2.40.30.30">
    <property type="entry name" value="Riboflavin kinase-like"/>
    <property type="match status" value="1"/>
</dbReference>
<evidence type="ECO:0000256" key="2">
    <source>
        <dbReference type="ARBA" id="ARBA00007362"/>
    </source>
</evidence>
<evidence type="ECO:0000313" key="16">
    <source>
        <dbReference type="Proteomes" id="UP000228711"/>
    </source>
</evidence>
<dbReference type="InterPro" id="IPR023465">
    <property type="entry name" value="Riboflavin_kinase_dom_sf"/>
</dbReference>
<evidence type="ECO:0000256" key="11">
    <source>
        <dbReference type="ARBA" id="ARBA00023136"/>
    </source>
</evidence>
<dbReference type="SUPFAM" id="SSF103481">
    <property type="entry name" value="Multidrug resistance efflux transporter EmrE"/>
    <property type="match status" value="2"/>
</dbReference>
<feature type="transmembrane region" description="Helical" evidence="13">
    <location>
        <begin position="288"/>
        <end position="306"/>
    </location>
</feature>
<dbReference type="PANTHER" id="PTHR32322:SF2">
    <property type="entry name" value="EAMA DOMAIN-CONTAINING PROTEIN"/>
    <property type="match status" value="1"/>
</dbReference>
<feature type="transmembrane region" description="Helical" evidence="13">
    <location>
        <begin position="76"/>
        <end position="100"/>
    </location>
</feature>
<comment type="catalytic activity">
    <reaction evidence="12">
        <text>riboflavin + ATP = FMN + ADP + H(+)</text>
        <dbReference type="Rhea" id="RHEA:14357"/>
        <dbReference type="ChEBI" id="CHEBI:15378"/>
        <dbReference type="ChEBI" id="CHEBI:30616"/>
        <dbReference type="ChEBI" id="CHEBI:57986"/>
        <dbReference type="ChEBI" id="CHEBI:58210"/>
        <dbReference type="ChEBI" id="CHEBI:456216"/>
        <dbReference type="EC" id="2.7.1.26"/>
    </reaction>
</comment>
<feature type="transmembrane region" description="Helical" evidence="13">
    <location>
        <begin position="168"/>
        <end position="189"/>
    </location>
</feature>
<feature type="transmembrane region" description="Helical" evidence="13">
    <location>
        <begin position="201"/>
        <end position="219"/>
    </location>
</feature>
<dbReference type="GO" id="GO:0009231">
    <property type="term" value="P:riboflavin biosynthetic process"/>
    <property type="evidence" value="ECO:0007669"/>
    <property type="project" value="InterPro"/>
</dbReference>
<protein>
    <recommendedName>
        <fullName evidence="3">riboflavin kinase</fullName>
        <ecNumber evidence="3">2.7.1.26</ecNumber>
    </recommendedName>
</protein>
<comment type="subcellular location">
    <subcellularLocation>
        <location evidence="1">Membrane</location>
        <topology evidence="1">Multi-pass membrane protein</topology>
    </subcellularLocation>
</comment>
<accession>A0A2H0YS90</accession>
<dbReference type="InterPro" id="IPR050638">
    <property type="entry name" value="AA-Vitamin_Transporters"/>
</dbReference>
<dbReference type="Pfam" id="PF01687">
    <property type="entry name" value="Flavokinase"/>
    <property type="match status" value="1"/>
</dbReference>
<keyword evidence="9" id="KW-0067">ATP-binding</keyword>
<evidence type="ECO:0000256" key="5">
    <source>
        <dbReference type="ARBA" id="ARBA00022643"/>
    </source>
</evidence>
<evidence type="ECO:0000256" key="6">
    <source>
        <dbReference type="ARBA" id="ARBA00022679"/>
    </source>
</evidence>
<proteinExistence type="inferred from homology"/>
<evidence type="ECO:0000256" key="10">
    <source>
        <dbReference type="ARBA" id="ARBA00022989"/>
    </source>
</evidence>
<dbReference type="PANTHER" id="PTHR32322">
    <property type="entry name" value="INNER MEMBRANE TRANSPORTER"/>
    <property type="match status" value="1"/>
</dbReference>
<dbReference type="EC" id="2.7.1.26" evidence="3"/>
<keyword evidence="6" id="KW-0808">Transferase</keyword>
<evidence type="ECO:0000256" key="9">
    <source>
        <dbReference type="ARBA" id="ARBA00022840"/>
    </source>
</evidence>
<evidence type="ECO:0000256" key="3">
    <source>
        <dbReference type="ARBA" id="ARBA00012105"/>
    </source>
</evidence>
<dbReference type="Proteomes" id="UP000228711">
    <property type="component" value="Unassembled WGS sequence"/>
</dbReference>
<name>A0A2H0YS90_9BACT</name>
<feature type="transmembrane region" description="Helical" evidence="13">
    <location>
        <begin position="12"/>
        <end position="29"/>
    </location>
</feature>
<organism evidence="15 16">
    <name type="scientific">Candidatus Kerfeldbacteria bacterium CG08_land_8_20_14_0_20_42_7</name>
    <dbReference type="NCBI Taxonomy" id="2014245"/>
    <lineage>
        <taxon>Bacteria</taxon>
        <taxon>Candidatus Kerfeldiibacteriota</taxon>
    </lineage>
</organism>
<evidence type="ECO:0000256" key="8">
    <source>
        <dbReference type="ARBA" id="ARBA00022741"/>
    </source>
</evidence>
<keyword evidence="5" id="KW-0288">FMN</keyword>
<evidence type="ECO:0000256" key="7">
    <source>
        <dbReference type="ARBA" id="ARBA00022692"/>
    </source>
</evidence>
<dbReference type="InterPro" id="IPR000620">
    <property type="entry name" value="EamA_dom"/>
</dbReference>
<keyword evidence="8" id="KW-0547">Nucleotide-binding</keyword>
<evidence type="ECO:0000256" key="4">
    <source>
        <dbReference type="ARBA" id="ARBA00022630"/>
    </source>
</evidence>
<dbReference type="SMART" id="SM00904">
    <property type="entry name" value="Flavokinase"/>
    <property type="match status" value="1"/>
</dbReference>
<dbReference type="Pfam" id="PF00892">
    <property type="entry name" value="EamA"/>
    <property type="match status" value="2"/>
</dbReference>
<comment type="similarity">
    <text evidence="2">Belongs to the EamA transporter family.</text>
</comment>
<keyword evidence="7 13" id="KW-0812">Transmembrane</keyword>
<dbReference type="AlphaFoldDB" id="A0A2H0YS90"/>
<gene>
    <name evidence="15" type="ORF">COT25_03545</name>
</gene>
<dbReference type="SUPFAM" id="SSF82114">
    <property type="entry name" value="Riboflavin kinase-like"/>
    <property type="match status" value="1"/>
</dbReference>
<dbReference type="GO" id="GO:0008531">
    <property type="term" value="F:riboflavin kinase activity"/>
    <property type="evidence" value="ECO:0007669"/>
    <property type="project" value="UniProtKB-EC"/>
</dbReference>